<feature type="domain" description="N-acetyltransferase" evidence="1">
    <location>
        <begin position="1"/>
        <end position="128"/>
    </location>
</feature>
<dbReference type="Gene3D" id="3.40.630.30">
    <property type="match status" value="1"/>
</dbReference>
<dbReference type="Proteomes" id="UP001253637">
    <property type="component" value="Segment"/>
</dbReference>
<name>A0A811BNL6_9VIRU</name>
<dbReference type="InterPro" id="IPR016181">
    <property type="entry name" value="Acyl_CoA_acyltransferase"/>
</dbReference>
<dbReference type="InterPro" id="IPR000182">
    <property type="entry name" value="GNAT_dom"/>
</dbReference>
<proteinExistence type="predicted"/>
<reference evidence="2" key="1">
    <citation type="submission" date="2021-04" db="EMBL/GenBank/DDBJ databases">
        <title>Draft Genome Sequence of Pandoravirus japonicus, Isolated from the Sabaishi River of Niigata, Japan.</title>
        <authorList>
            <person name="Hosokawa N."/>
            <person name="Takahashi H."/>
            <person name="Aoki K."/>
            <person name="Takemura M."/>
        </authorList>
    </citation>
    <scope>NUCLEOTIDE SEQUENCE</scope>
</reference>
<evidence type="ECO:0000313" key="3">
    <source>
        <dbReference type="Proteomes" id="UP001253637"/>
    </source>
</evidence>
<dbReference type="PROSITE" id="PS51186">
    <property type="entry name" value="GNAT"/>
    <property type="match status" value="1"/>
</dbReference>
<organism evidence="2 3">
    <name type="scientific">Pandoravirus japonicus</name>
    <dbReference type="NCBI Taxonomy" id="2823154"/>
    <lineage>
        <taxon>Viruses</taxon>
        <taxon>Pandoravirus</taxon>
    </lineage>
</organism>
<protein>
    <submittedName>
        <fullName evidence="2">Acetyltransferase 1 incomplete domain containing protein</fullName>
    </submittedName>
</protein>
<accession>A0A811BNL6</accession>
<dbReference type="SUPFAM" id="SSF55729">
    <property type="entry name" value="Acyl-CoA N-acyltransferases (Nat)"/>
    <property type="match status" value="1"/>
</dbReference>
<dbReference type="GO" id="GO:0016747">
    <property type="term" value="F:acyltransferase activity, transferring groups other than amino-acyl groups"/>
    <property type="evidence" value="ECO:0007669"/>
    <property type="project" value="InterPro"/>
</dbReference>
<dbReference type="Pfam" id="PF00583">
    <property type="entry name" value="Acetyltransf_1"/>
    <property type="match status" value="1"/>
</dbReference>
<dbReference type="EMBL" id="LC625835">
    <property type="protein sequence ID" value="BCU03739.1"/>
    <property type="molecule type" value="Genomic_DNA"/>
</dbReference>
<evidence type="ECO:0000313" key="2">
    <source>
        <dbReference type="EMBL" id="BCU03739.1"/>
    </source>
</evidence>
<evidence type="ECO:0000259" key="1">
    <source>
        <dbReference type="PROSITE" id="PS51186"/>
    </source>
</evidence>
<sequence>MDRPPTHRLRRESNPHRPTLQNRVYVMVGDEVASKVEFDIALCDIAWVRTYAAHAGRGYATLALADAIDWLRESGQCRSVSLFMWPQYGADYRRLYGFYRRQGFRPATWAEQRKVGDRRPCRLVRDLE</sequence>